<feature type="non-terminal residue" evidence="6">
    <location>
        <position position="1"/>
    </location>
</feature>
<keyword evidence="3 5" id="KW-1133">Transmembrane helix</keyword>
<accession>A0A8E2ESX5</accession>
<comment type="subcellular location">
    <subcellularLocation>
        <location evidence="1">Membrane</location>
        <topology evidence="1">Multi-pass membrane protein</topology>
    </subcellularLocation>
</comment>
<dbReference type="PANTHER" id="PTHR42723">
    <property type="entry name" value="CHLOROPHYLL SYNTHASE"/>
    <property type="match status" value="1"/>
</dbReference>
<reference evidence="6 7" key="1">
    <citation type="journal article" date="2016" name="Nat. Commun.">
        <title>Ectomycorrhizal ecology is imprinted in the genome of the dominant symbiotic fungus Cenococcum geophilum.</title>
        <authorList>
            <consortium name="DOE Joint Genome Institute"/>
            <person name="Peter M."/>
            <person name="Kohler A."/>
            <person name="Ohm R.A."/>
            <person name="Kuo A."/>
            <person name="Krutzmann J."/>
            <person name="Morin E."/>
            <person name="Arend M."/>
            <person name="Barry K.W."/>
            <person name="Binder M."/>
            <person name="Choi C."/>
            <person name="Clum A."/>
            <person name="Copeland A."/>
            <person name="Grisel N."/>
            <person name="Haridas S."/>
            <person name="Kipfer T."/>
            <person name="LaButti K."/>
            <person name="Lindquist E."/>
            <person name="Lipzen A."/>
            <person name="Maire R."/>
            <person name="Meier B."/>
            <person name="Mihaltcheva S."/>
            <person name="Molinier V."/>
            <person name="Murat C."/>
            <person name="Poggeler S."/>
            <person name="Quandt C.A."/>
            <person name="Sperisen C."/>
            <person name="Tritt A."/>
            <person name="Tisserant E."/>
            <person name="Crous P.W."/>
            <person name="Henrissat B."/>
            <person name="Nehls U."/>
            <person name="Egli S."/>
            <person name="Spatafora J.W."/>
            <person name="Grigoriev I.V."/>
            <person name="Martin F.M."/>
        </authorList>
    </citation>
    <scope>NUCLEOTIDE SEQUENCE [LARGE SCALE GENOMIC DNA]</scope>
    <source>
        <strain evidence="6 7">CBS 207.34</strain>
    </source>
</reference>
<dbReference type="AlphaFoldDB" id="A0A8E2ESX5"/>
<name>A0A8E2ESX5_9PEZI</name>
<evidence type="ECO:0000256" key="2">
    <source>
        <dbReference type="ARBA" id="ARBA00022692"/>
    </source>
</evidence>
<dbReference type="EMBL" id="KV750560">
    <property type="protein sequence ID" value="OCL04254.1"/>
    <property type="molecule type" value="Genomic_DNA"/>
</dbReference>
<dbReference type="CDD" id="cd13965">
    <property type="entry name" value="PT_UbiA_3"/>
    <property type="match status" value="1"/>
</dbReference>
<evidence type="ECO:0000256" key="3">
    <source>
        <dbReference type="ARBA" id="ARBA00022989"/>
    </source>
</evidence>
<gene>
    <name evidence="6" type="ORF">AOQ84DRAFT_256364</name>
</gene>
<proteinExistence type="predicted"/>
<dbReference type="PANTHER" id="PTHR42723:SF1">
    <property type="entry name" value="CHLOROPHYLL SYNTHASE, CHLOROPLASTIC"/>
    <property type="match status" value="1"/>
</dbReference>
<feature type="transmembrane region" description="Helical" evidence="5">
    <location>
        <begin position="267"/>
        <end position="283"/>
    </location>
</feature>
<dbReference type="InterPro" id="IPR000537">
    <property type="entry name" value="UbiA_prenyltransferase"/>
</dbReference>
<keyword evidence="4 5" id="KW-0472">Membrane</keyword>
<evidence type="ECO:0000256" key="4">
    <source>
        <dbReference type="ARBA" id="ARBA00023136"/>
    </source>
</evidence>
<organism evidence="6 7">
    <name type="scientific">Glonium stellatum</name>
    <dbReference type="NCBI Taxonomy" id="574774"/>
    <lineage>
        <taxon>Eukaryota</taxon>
        <taxon>Fungi</taxon>
        <taxon>Dikarya</taxon>
        <taxon>Ascomycota</taxon>
        <taxon>Pezizomycotina</taxon>
        <taxon>Dothideomycetes</taxon>
        <taxon>Pleosporomycetidae</taxon>
        <taxon>Gloniales</taxon>
        <taxon>Gloniaceae</taxon>
        <taxon>Glonium</taxon>
    </lineage>
</organism>
<feature type="transmembrane region" description="Helical" evidence="5">
    <location>
        <begin position="170"/>
        <end position="191"/>
    </location>
</feature>
<dbReference type="Proteomes" id="UP000250140">
    <property type="component" value="Unassembled WGS sequence"/>
</dbReference>
<dbReference type="OrthoDB" id="434972at2759"/>
<feature type="transmembrane region" description="Helical" evidence="5">
    <location>
        <begin position="238"/>
        <end position="255"/>
    </location>
</feature>
<feature type="non-terminal residue" evidence="6">
    <location>
        <position position="284"/>
    </location>
</feature>
<dbReference type="GO" id="GO:0016020">
    <property type="term" value="C:membrane"/>
    <property type="evidence" value="ECO:0007669"/>
    <property type="project" value="UniProtKB-SubCell"/>
</dbReference>
<keyword evidence="2 5" id="KW-0812">Transmembrane</keyword>
<feature type="transmembrane region" description="Helical" evidence="5">
    <location>
        <begin position="140"/>
        <end position="158"/>
    </location>
</feature>
<sequence>TLWLFTYSDLKTMVIPSTAFALFNGYAKFSSDSITSGMACFMLARRTPFVLIWAWVNCLAFNVNNQRRAWSIEEDRINKPWRPMPAHRLSEPGAKILGVTAYSTALLVGSVVGGGTIQSAFLLILGYLYNDLRGGDKNVFARNVLNGFGFTSFASGALDVAMQFRTDLETLSWLLLIALVVSTTIHTQDLYDQAGDSAIGRRTLPLVIGDSISRWMATFFITIWSWMCPFFWRTTAVGYLLTTLLGTVVCLRLLVKRSVREDKNTFILYNGWLVSLYLLPLFAS</sequence>
<feature type="transmembrane region" description="Helical" evidence="5">
    <location>
        <begin position="105"/>
        <end position="128"/>
    </location>
</feature>
<evidence type="ECO:0000313" key="6">
    <source>
        <dbReference type="EMBL" id="OCL04254.1"/>
    </source>
</evidence>
<protein>
    <submittedName>
        <fullName evidence="6">Uncharacterized protein</fullName>
    </submittedName>
</protein>
<evidence type="ECO:0000313" key="7">
    <source>
        <dbReference type="Proteomes" id="UP000250140"/>
    </source>
</evidence>
<evidence type="ECO:0000256" key="5">
    <source>
        <dbReference type="SAM" id="Phobius"/>
    </source>
</evidence>
<keyword evidence="7" id="KW-1185">Reference proteome</keyword>
<dbReference type="Pfam" id="PF01040">
    <property type="entry name" value="UbiA"/>
    <property type="match status" value="1"/>
</dbReference>
<dbReference type="InterPro" id="IPR050475">
    <property type="entry name" value="Prenyltransferase_related"/>
</dbReference>
<evidence type="ECO:0000256" key="1">
    <source>
        <dbReference type="ARBA" id="ARBA00004141"/>
    </source>
</evidence>
<dbReference type="GO" id="GO:0016765">
    <property type="term" value="F:transferase activity, transferring alkyl or aryl (other than methyl) groups"/>
    <property type="evidence" value="ECO:0007669"/>
    <property type="project" value="InterPro"/>
</dbReference>